<keyword evidence="6 8" id="KW-1133">Transmembrane helix</keyword>
<keyword evidence="5 8" id="KW-0812">Transmembrane</keyword>
<accession>A0ABS4E0V9</accession>
<dbReference type="InterPro" id="IPR002781">
    <property type="entry name" value="TM_pro_TauE-like"/>
</dbReference>
<keyword evidence="3" id="KW-0813">Transport</keyword>
<feature type="transmembrane region" description="Helical" evidence="8">
    <location>
        <begin position="70"/>
        <end position="90"/>
    </location>
</feature>
<evidence type="ECO:0000256" key="1">
    <source>
        <dbReference type="ARBA" id="ARBA00004651"/>
    </source>
</evidence>
<evidence type="ECO:0000256" key="8">
    <source>
        <dbReference type="RuleBase" id="RU363041"/>
    </source>
</evidence>
<dbReference type="PANTHER" id="PTHR30269:SF37">
    <property type="entry name" value="MEMBRANE TRANSPORTER PROTEIN"/>
    <property type="match status" value="1"/>
</dbReference>
<name>A0ABS4E0V9_9HYPH</name>
<dbReference type="RefSeq" id="WP_209946430.1">
    <property type="nucleotide sequence ID" value="NZ_JAGGJU010000008.1"/>
</dbReference>
<comment type="subcellular location">
    <subcellularLocation>
        <location evidence="1 8">Cell membrane</location>
        <topology evidence="1 8">Multi-pass membrane protein</topology>
    </subcellularLocation>
</comment>
<dbReference type="PANTHER" id="PTHR30269">
    <property type="entry name" value="TRANSMEMBRANE PROTEIN YFCA"/>
    <property type="match status" value="1"/>
</dbReference>
<evidence type="ECO:0000256" key="5">
    <source>
        <dbReference type="ARBA" id="ARBA00022692"/>
    </source>
</evidence>
<dbReference type="Pfam" id="PF01925">
    <property type="entry name" value="TauE"/>
    <property type="match status" value="1"/>
</dbReference>
<feature type="transmembrane region" description="Helical" evidence="8">
    <location>
        <begin position="37"/>
        <end position="58"/>
    </location>
</feature>
<feature type="transmembrane region" description="Helical" evidence="8">
    <location>
        <begin position="126"/>
        <end position="154"/>
    </location>
</feature>
<feature type="transmembrane region" description="Helical" evidence="8">
    <location>
        <begin position="160"/>
        <end position="179"/>
    </location>
</feature>
<comment type="caution">
    <text evidence="9">The sequence shown here is derived from an EMBL/GenBank/DDBJ whole genome shotgun (WGS) entry which is preliminary data.</text>
</comment>
<evidence type="ECO:0000256" key="2">
    <source>
        <dbReference type="ARBA" id="ARBA00009142"/>
    </source>
</evidence>
<protein>
    <recommendedName>
        <fullName evidence="8">Probable membrane transporter protein</fullName>
    </recommendedName>
</protein>
<evidence type="ECO:0000256" key="3">
    <source>
        <dbReference type="ARBA" id="ARBA00022448"/>
    </source>
</evidence>
<evidence type="ECO:0000313" key="9">
    <source>
        <dbReference type="EMBL" id="MBP1851573.1"/>
    </source>
</evidence>
<evidence type="ECO:0000256" key="7">
    <source>
        <dbReference type="ARBA" id="ARBA00023136"/>
    </source>
</evidence>
<dbReference type="EMBL" id="JAGGJU010000008">
    <property type="protein sequence ID" value="MBP1851573.1"/>
    <property type="molecule type" value="Genomic_DNA"/>
</dbReference>
<evidence type="ECO:0000256" key="4">
    <source>
        <dbReference type="ARBA" id="ARBA00022475"/>
    </source>
</evidence>
<keyword evidence="10" id="KW-1185">Reference proteome</keyword>
<proteinExistence type="inferred from homology"/>
<reference evidence="9 10" key="1">
    <citation type="submission" date="2021-03" db="EMBL/GenBank/DDBJ databases">
        <title>Genomic Encyclopedia of Type Strains, Phase IV (KMG-IV): sequencing the most valuable type-strain genomes for metagenomic binning, comparative biology and taxonomic classification.</title>
        <authorList>
            <person name="Goeker M."/>
        </authorList>
    </citation>
    <scope>NUCLEOTIDE SEQUENCE [LARGE SCALE GENOMIC DNA]</scope>
    <source>
        <strain evidence="9 10">DSM 21600</strain>
    </source>
</reference>
<feature type="transmembrane region" description="Helical" evidence="8">
    <location>
        <begin position="96"/>
        <end position="114"/>
    </location>
</feature>
<evidence type="ECO:0000256" key="6">
    <source>
        <dbReference type="ARBA" id="ARBA00022989"/>
    </source>
</evidence>
<dbReference type="Proteomes" id="UP000759443">
    <property type="component" value="Unassembled WGS sequence"/>
</dbReference>
<keyword evidence="7 8" id="KW-0472">Membrane</keyword>
<comment type="similarity">
    <text evidence="2 8">Belongs to the 4-toluene sulfonate uptake permease (TSUP) (TC 2.A.102) family.</text>
</comment>
<sequence length="247" mass="25476">MDQLAIGVLTAVAGAFRGVTGFGYALAAALGLAALGFAPSASVPFILVNDLMLTAFILMDRKHGSVDWNAARLLLAAGIAGALCGNLIAHRLDPDIGRLMVALIVMLAAGIAMIRQPPAWLARPSLGLVIGFVVGVFLSAFAVGGPLVAAWLLAGGTQRPHIRGTLAVFFGVVDLFALASRLLTGHSDPNLMSLLAVYCPLTLLGFAAGHLLSRRLPASVWQRVCVGGLVLVAAVGLIEAVHAFTVI</sequence>
<dbReference type="InterPro" id="IPR052017">
    <property type="entry name" value="TSUP"/>
</dbReference>
<gene>
    <name evidence="9" type="ORF">J2Z17_003021</name>
</gene>
<feature type="transmembrane region" description="Helical" evidence="8">
    <location>
        <begin position="191"/>
        <end position="208"/>
    </location>
</feature>
<evidence type="ECO:0000313" key="10">
    <source>
        <dbReference type="Proteomes" id="UP000759443"/>
    </source>
</evidence>
<organism evidence="9 10">
    <name type="scientific">Rhizobium halophytocola</name>
    <dbReference type="NCBI Taxonomy" id="735519"/>
    <lineage>
        <taxon>Bacteria</taxon>
        <taxon>Pseudomonadati</taxon>
        <taxon>Pseudomonadota</taxon>
        <taxon>Alphaproteobacteria</taxon>
        <taxon>Hyphomicrobiales</taxon>
        <taxon>Rhizobiaceae</taxon>
        <taxon>Rhizobium/Agrobacterium group</taxon>
        <taxon>Rhizobium</taxon>
    </lineage>
</organism>
<keyword evidence="4 8" id="KW-1003">Cell membrane</keyword>
<feature type="transmembrane region" description="Helical" evidence="8">
    <location>
        <begin position="220"/>
        <end position="241"/>
    </location>
</feature>